<reference evidence="8 9" key="1">
    <citation type="submission" date="2009-11" db="EMBL/GenBank/DDBJ databases">
        <title>Annotation of Allomyces macrogynus ATCC 38327.</title>
        <authorList>
            <consortium name="The Broad Institute Genome Sequencing Platform"/>
            <person name="Russ C."/>
            <person name="Cuomo C."/>
            <person name="Burger G."/>
            <person name="Gray M.W."/>
            <person name="Holland P.W.H."/>
            <person name="King N."/>
            <person name="Lang F.B.F."/>
            <person name="Roger A.J."/>
            <person name="Ruiz-Trillo I."/>
            <person name="Young S.K."/>
            <person name="Zeng Q."/>
            <person name="Gargeya S."/>
            <person name="Fitzgerald M."/>
            <person name="Haas B."/>
            <person name="Abouelleil A."/>
            <person name="Alvarado L."/>
            <person name="Arachchi H.M."/>
            <person name="Berlin A."/>
            <person name="Chapman S.B."/>
            <person name="Gearin G."/>
            <person name="Goldberg J."/>
            <person name="Griggs A."/>
            <person name="Gujja S."/>
            <person name="Hansen M."/>
            <person name="Heiman D."/>
            <person name="Howarth C."/>
            <person name="Larimer J."/>
            <person name="Lui A."/>
            <person name="MacDonald P.J.P."/>
            <person name="McCowen C."/>
            <person name="Montmayeur A."/>
            <person name="Murphy C."/>
            <person name="Neiman D."/>
            <person name="Pearson M."/>
            <person name="Priest M."/>
            <person name="Roberts A."/>
            <person name="Saif S."/>
            <person name="Shea T."/>
            <person name="Sisk P."/>
            <person name="Stolte C."/>
            <person name="Sykes S."/>
            <person name="Wortman J."/>
            <person name="Nusbaum C."/>
            <person name="Birren B."/>
        </authorList>
    </citation>
    <scope>NUCLEOTIDE SEQUENCE [LARGE SCALE GENOMIC DNA]</scope>
    <source>
        <strain evidence="8 9">ATCC 38327</strain>
    </source>
</reference>
<accession>A0A0L0SQB8</accession>
<evidence type="ECO:0000313" key="8">
    <source>
        <dbReference type="EMBL" id="KNE64535.1"/>
    </source>
</evidence>
<keyword evidence="5" id="KW-0539">Nucleus</keyword>
<dbReference type="PANTHER" id="PTHR15741:SF27">
    <property type="entry name" value="TRANSCRIPTION FACTOR AP-4"/>
    <property type="match status" value="1"/>
</dbReference>
<keyword evidence="9" id="KW-1185">Reference proteome</keyword>
<feature type="compositionally biased region" description="Low complexity" evidence="6">
    <location>
        <begin position="331"/>
        <end position="352"/>
    </location>
</feature>
<dbReference type="SMART" id="SM00353">
    <property type="entry name" value="HLH"/>
    <property type="match status" value="1"/>
</dbReference>
<dbReference type="InterPro" id="IPR011598">
    <property type="entry name" value="bHLH_dom"/>
</dbReference>
<evidence type="ECO:0000256" key="1">
    <source>
        <dbReference type="ARBA" id="ARBA00004123"/>
    </source>
</evidence>
<keyword evidence="2" id="KW-0805">Transcription regulation</keyword>
<keyword evidence="3" id="KW-0238">DNA-binding</keyword>
<dbReference type="GO" id="GO:0000981">
    <property type="term" value="F:DNA-binding transcription factor activity, RNA polymerase II-specific"/>
    <property type="evidence" value="ECO:0007669"/>
    <property type="project" value="TreeGrafter"/>
</dbReference>
<feature type="region of interest" description="Disordered" evidence="6">
    <location>
        <begin position="314"/>
        <end position="352"/>
    </location>
</feature>
<dbReference type="OrthoDB" id="5778525at2759"/>
<dbReference type="GO" id="GO:0046983">
    <property type="term" value="F:protein dimerization activity"/>
    <property type="evidence" value="ECO:0007669"/>
    <property type="project" value="InterPro"/>
</dbReference>
<feature type="compositionally biased region" description="Pro residues" evidence="6">
    <location>
        <begin position="72"/>
        <end position="82"/>
    </location>
</feature>
<dbReference type="OMA" id="NERAIWE"/>
<gene>
    <name evidence="8" type="ORF">AMAG_09895</name>
</gene>
<proteinExistence type="predicted"/>
<keyword evidence="4" id="KW-0804">Transcription</keyword>
<dbReference type="AlphaFoldDB" id="A0A0L0SQB8"/>
<feature type="compositionally biased region" description="Basic residues" evidence="6">
    <location>
        <begin position="126"/>
        <end position="137"/>
    </location>
</feature>
<dbReference type="Gene3D" id="4.10.280.10">
    <property type="entry name" value="Helix-loop-helix DNA-binding domain"/>
    <property type="match status" value="1"/>
</dbReference>
<evidence type="ECO:0000313" key="9">
    <source>
        <dbReference type="Proteomes" id="UP000054350"/>
    </source>
</evidence>
<evidence type="ECO:0000259" key="7">
    <source>
        <dbReference type="PROSITE" id="PS50888"/>
    </source>
</evidence>
<dbReference type="Pfam" id="PF00010">
    <property type="entry name" value="HLH"/>
    <property type="match status" value="1"/>
</dbReference>
<dbReference type="SUPFAM" id="SSF47459">
    <property type="entry name" value="HLH, helix-loop-helix DNA-binding domain"/>
    <property type="match status" value="1"/>
</dbReference>
<dbReference type="eggNOG" id="KOG3582">
    <property type="taxonomic scope" value="Eukaryota"/>
</dbReference>
<evidence type="ECO:0000256" key="3">
    <source>
        <dbReference type="ARBA" id="ARBA00023125"/>
    </source>
</evidence>
<dbReference type="GO" id="GO:0000978">
    <property type="term" value="F:RNA polymerase II cis-regulatory region sequence-specific DNA binding"/>
    <property type="evidence" value="ECO:0007669"/>
    <property type="project" value="TreeGrafter"/>
</dbReference>
<evidence type="ECO:0000256" key="5">
    <source>
        <dbReference type="ARBA" id="ARBA00023242"/>
    </source>
</evidence>
<dbReference type="PROSITE" id="PS50888">
    <property type="entry name" value="BHLH"/>
    <property type="match status" value="1"/>
</dbReference>
<evidence type="ECO:0000256" key="6">
    <source>
        <dbReference type="SAM" id="MobiDB-lite"/>
    </source>
</evidence>
<feature type="domain" description="BHLH" evidence="7">
    <location>
        <begin position="180"/>
        <end position="231"/>
    </location>
</feature>
<dbReference type="EMBL" id="GG745345">
    <property type="protein sequence ID" value="KNE64535.1"/>
    <property type="molecule type" value="Genomic_DNA"/>
</dbReference>
<dbReference type="Proteomes" id="UP000054350">
    <property type="component" value="Unassembled WGS sequence"/>
</dbReference>
<evidence type="ECO:0000256" key="2">
    <source>
        <dbReference type="ARBA" id="ARBA00023015"/>
    </source>
</evidence>
<name>A0A0L0SQB8_ALLM3</name>
<feature type="region of interest" description="Disordered" evidence="6">
    <location>
        <begin position="23"/>
        <end position="42"/>
    </location>
</feature>
<feature type="compositionally biased region" description="Low complexity" evidence="6">
    <location>
        <begin position="138"/>
        <end position="168"/>
    </location>
</feature>
<dbReference type="PANTHER" id="PTHR15741">
    <property type="entry name" value="BASIC HELIX-LOOP-HELIX ZIP TRANSCRIPTION FACTOR"/>
    <property type="match status" value="1"/>
</dbReference>
<dbReference type="STRING" id="578462.A0A0L0SQB8"/>
<comment type="subcellular location">
    <subcellularLocation>
        <location evidence="1">Nucleus</location>
    </subcellularLocation>
</comment>
<organism evidence="8 9">
    <name type="scientific">Allomyces macrogynus (strain ATCC 38327)</name>
    <name type="common">Allomyces javanicus var. macrogynus</name>
    <dbReference type="NCBI Taxonomy" id="578462"/>
    <lineage>
        <taxon>Eukaryota</taxon>
        <taxon>Fungi</taxon>
        <taxon>Fungi incertae sedis</taxon>
        <taxon>Blastocladiomycota</taxon>
        <taxon>Blastocladiomycetes</taxon>
        <taxon>Blastocladiales</taxon>
        <taxon>Blastocladiaceae</taxon>
        <taxon>Allomyces</taxon>
    </lineage>
</organism>
<sequence length="352" mass="36611">MTTPPSATGPALLSADEQRRLSEFLAHMHDPTAAPAPAAPPMHAEHLAHPLFLTDSTAAAPASIVPGLPLMAPLPPPPPPAVAEPAGNKRRSTTDAASASRVGKEKRARTASAPSGPSTDAAAPKKSTKRAAPKRARAVSATTADAMDASAAGETDGDASGSAATASGRKSNRVLLTDEVKKRNHIASEQKRRQNIRHGFDLLMRLVPGLAALPRSESVILHRTTAYLQQLLDDHARLKRRAIELQVALGELPPETLATARPDEVSEDDEPVTVPVIVPLDEPAGGEETANGGTVAAVVPAELPPIKIRTYRRTVYNNNKRRRKTSDEGEGIAAPPGGEAGSAGAAAAPEAL</sequence>
<feature type="region of interest" description="Disordered" evidence="6">
    <location>
        <begin position="66"/>
        <end position="170"/>
    </location>
</feature>
<reference evidence="9" key="2">
    <citation type="submission" date="2009-11" db="EMBL/GenBank/DDBJ databases">
        <title>The Genome Sequence of Allomyces macrogynus strain ATCC 38327.</title>
        <authorList>
            <consortium name="The Broad Institute Genome Sequencing Platform"/>
            <person name="Russ C."/>
            <person name="Cuomo C."/>
            <person name="Shea T."/>
            <person name="Young S.K."/>
            <person name="Zeng Q."/>
            <person name="Koehrsen M."/>
            <person name="Haas B."/>
            <person name="Borodovsky M."/>
            <person name="Guigo R."/>
            <person name="Alvarado L."/>
            <person name="Berlin A."/>
            <person name="Borenstein D."/>
            <person name="Chen Z."/>
            <person name="Engels R."/>
            <person name="Freedman E."/>
            <person name="Gellesch M."/>
            <person name="Goldberg J."/>
            <person name="Griggs A."/>
            <person name="Gujja S."/>
            <person name="Heiman D."/>
            <person name="Hepburn T."/>
            <person name="Howarth C."/>
            <person name="Jen D."/>
            <person name="Larson L."/>
            <person name="Lewis B."/>
            <person name="Mehta T."/>
            <person name="Park D."/>
            <person name="Pearson M."/>
            <person name="Roberts A."/>
            <person name="Saif S."/>
            <person name="Shenoy N."/>
            <person name="Sisk P."/>
            <person name="Stolte C."/>
            <person name="Sykes S."/>
            <person name="Walk T."/>
            <person name="White J."/>
            <person name="Yandava C."/>
            <person name="Burger G."/>
            <person name="Gray M.W."/>
            <person name="Holland P.W.H."/>
            <person name="King N."/>
            <person name="Lang F.B.F."/>
            <person name="Roger A.J."/>
            <person name="Ruiz-Trillo I."/>
            <person name="Lander E."/>
            <person name="Nusbaum C."/>
        </authorList>
    </citation>
    <scope>NUCLEOTIDE SEQUENCE [LARGE SCALE GENOMIC DNA]</scope>
    <source>
        <strain evidence="9">ATCC 38327</strain>
    </source>
</reference>
<dbReference type="GO" id="GO:0005634">
    <property type="term" value="C:nucleus"/>
    <property type="evidence" value="ECO:0007669"/>
    <property type="project" value="UniProtKB-SubCell"/>
</dbReference>
<dbReference type="InterPro" id="IPR052207">
    <property type="entry name" value="Max-like/E-box_TFs"/>
</dbReference>
<evidence type="ECO:0000256" key="4">
    <source>
        <dbReference type="ARBA" id="ARBA00023163"/>
    </source>
</evidence>
<dbReference type="VEuPathDB" id="FungiDB:AMAG_09895"/>
<dbReference type="InterPro" id="IPR036638">
    <property type="entry name" value="HLH_DNA-bd_sf"/>
</dbReference>
<protein>
    <recommendedName>
        <fullName evidence="7">BHLH domain-containing protein</fullName>
    </recommendedName>
</protein>